<organism evidence="9">
    <name type="scientific">Oryza punctata</name>
    <name type="common">Red rice</name>
    <dbReference type="NCBI Taxonomy" id="4537"/>
    <lineage>
        <taxon>Eukaryota</taxon>
        <taxon>Viridiplantae</taxon>
        <taxon>Streptophyta</taxon>
        <taxon>Embryophyta</taxon>
        <taxon>Tracheophyta</taxon>
        <taxon>Spermatophyta</taxon>
        <taxon>Magnoliopsida</taxon>
        <taxon>Liliopsida</taxon>
        <taxon>Poales</taxon>
        <taxon>Poaceae</taxon>
        <taxon>BOP clade</taxon>
        <taxon>Oryzoideae</taxon>
        <taxon>Oryzeae</taxon>
        <taxon>Oryzinae</taxon>
        <taxon>Oryza</taxon>
    </lineage>
</organism>
<feature type="transmembrane region" description="Helical" evidence="8">
    <location>
        <begin position="284"/>
        <end position="302"/>
    </location>
</feature>
<protein>
    <recommendedName>
        <fullName evidence="11">PRA1 family protein</fullName>
    </recommendedName>
</protein>
<keyword evidence="10" id="KW-1185">Reference proteome</keyword>
<evidence type="ECO:0000256" key="2">
    <source>
        <dbReference type="ARBA" id="ARBA00004141"/>
    </source>
</evidence>
<dbReference type="InterPro" id="IPR004895">
    <property type="entry name" value="Prenylated_rab_accept_PRA1"/>
</dbReference>
<keyword evidence="6 8" id="KW-0472">Membrane</keyword>
<dbReference type="PANTHER" id="PTHR19317">
    <property type="entry name" value="PRENYLATED RAB ACCEPTOR 1-RELATED"/>
    <property type="match status" value="1"/>
</dbReference>
<feature type="transmembrane region" description="Helical" evidence="8">
    <location>
        <begin position="113"/>
        <end position="129"/>
    </location>
</feature>
<sequence>MASSAPTPPPLLPVTNPAAAGSSPAATAVGSDAPIATPAFRLFLSKLSDSARRSLSDRRPWTELIDRSAFSRPDSLSDATSRLRRNLAYFRVNYAAVVAFALGASLLAHPFSLLVLLGLLAAWCFLYLFRGSDQPVVLFGRTFSDRETLLGLVAASFVAFFFTSVASLIISGLLVGGAIVAVHGACRMPEDLFLDDADAASGNSAAQGLLSFLGAPGSRLSDSARRSLSDRRPWTELIDRSAFSRPDSLSDATSRLRRNLAYFRVNYAAVVAFALGASLLAHPFSLLVLLGLLAAWCFLYLFRGSDQPVVLFGRTFSDRETLLGLVAASFVAFFFTSVASLIISGLLVGGAIVAVHGACRMPEDLFLDDADAASGNSAAQGLLSFLGAPGSRV</sequence>
<dbReference type="eggNOG" id="KOG3142">
    <property type="taxonomic scope" value="Eukaryota"/>
</dbReference>
<feature type="compositionally biased region" description="Low complexity" evidence="7">
    <location>
        <begin position="13"/>
        <end position="30"/>
    </location>
</feature>
<dbReference type="GO" id="GO:0005783">
    <property type="term" value="C:endoplasmic reticulum"/>
    <property type="evidence" value="ECO:0007669"/>
    <property type="project" value="TreeGrafter"/>
</dbReference>
<proteinExistence type="inferred from homology"/>
<dbReference type="GO" id="GO:0016192">
    <property type="term" value="P:vesicle-mediated transport"/>
    <property type="evidence" value="ECO:0007669"/>
    <property type="project" value="UniProtKB-ARBA"/>
</dbReference>
<dbReference type="OMA" id="FYYFRVN"/>
<evidence type="ECO:0000256" key="7">
    <source>
        <dbReference type="SAM" id="MobiDB-lite"/>
    </source>
</evidence>
<dbReference type="Gramene" id="OPUNC05G17710.1">
    <property type="protein sequence ID" value="OPUNC05G17710.1"/>
    <property type="gene ID" value="OPUNC05G17710"/>
</dbReference>
<dbReference type="GO" id="GO:0016020">
    <property type="term" value="C:membrane"/>
    <property type="evidence" value="ECO:0007669"/>
    <property type="project" value="UniProtKB-SubCell"/>
</dbReference>
<evidence type="ECO:0000256" key="6">
    <source>
        <dbReference type="ARBA" id="ARBA00023136"/>
    </source>
</evidence>
<dbReference type="STRING" id="4537.A0A0E0L3Q6"/>
<dbReference type="GO" id="GO:0005794">
    <property type="term" value="C:Golgi apparatus"/>
    <property type="evidence" value="ECO:0007669"/>
    <property type="project" value="TreeGrafter"/>
</dbReference>
<dbReference type="EnsemblPlants" id="OPUNC05G17710.1">
    <property type="protein sequence ID" value="OPUNC05G17710.1"/>
    <property type="gene ID" value="OPUNC05G17710"/>
</dbReference>
<reference evidence="9" key="2">
    <citation type="submission" date="2018-05" db="EMBL/GenBank/DDBJ databases">
        <title>OpunRS2 (Oryza punctata Reference Sequence Version 2).</title>
        <authorList>
            <person name="Zhang J."/>
            <person name="Kudrna D."/>
            <person name="Lee S."/>
            <person name="Talag J."/>
            <person name="Welchert J."/>
            <person name="Wing R.A."/>
        </authorList>
    </citation>
    <scope>NUCLEOTIDE SEQUENCE [LARGE SCALE GENOMIC DNA]</scope>
</reference>
<dbReference type="PANTHER" id="PTHR19317:SF0">
    <property type="entry name" value="PRENYLATED RAB ACCEPTOR PROTEIN 1"/>
    <property type="match status" value="1"/>
</dbReference>
<evidence type="ECO:0000256" key="5">
    <source>
        <dbReference type="ARBA" id="ARBA00022989"/>
    </source>
</evidence>
<comment type="subcellular location">
    <subcellularLocation>
        <location evidence="2">Membrane</location>
        <topology evidence="2">Multi-pass membrane protein</topology>
    </subcellularLocation>
</comment>
<evidence type="ECO:0000256" key="4">
    <source>
        <dbReference type="ARBA" id="ARBA00022692"/>
    </source>
</evidence>
<evidence type="ECO:0000313" key="9">
    <source>
        <dbReference type="EnsemblPlants" id="OPUNC05G17710.1"/>
    </source>
</evidence>
<name>A0A0E0L3Q6_ORYPU</name>
<evidence type="ECO:0000256" key="8">
    <source>
        <dbReference type="SAM" id="Phobius"/>
    </source>
</evidence>
<feature type="compositionally biased region" description="Pro residues" evidence="7">
    <location>
        <begin position="1"/>
        <end position="12"/>
    </location>
</feature>
<comment type="similarity">
    <text evidence="3">Belongs to the PRA1 family.</text>
</comment>
<evidence type="ECO:0000256" key="1">
    <source>
        <dbReference type="ARBA" id="ARBA00002501"/>
    </source>
</evidence>
<keyword evidence="5 8" id="KW-1133">Transmembrane helix</keyword>
<comment type="function">
    <text evidence="1">May be involved in both secretory and endocytic intracellular trafficking in the endosomal/prevacuolar compartments.</text>
</comment>
<evidence type="ECO:0000313" key="10">
    <source>
        <dbReference type="Proteomes" id="UP000026962"/>
    </source>
</evidence>
<feature type="region of interest" description="Disordered" evidence="7">
    <location>
        <begin position="1"/>
        <end position="30"/>
    </location>
</feature>
<feature type="transmembrane region" description="Helical" evidence="8">
    <location>
        <begin position="88"/>
        <end position="107"/>
    </location>
</feature>
<feature type="transmembrane region" description="Helical" evidence="8">
    <location>
        <begin position="149"/>
        <end position="182"/>
    </location>
</feature>
<keyword evidence="4 8" id="KW-0812">Transmembrane</keyword>
<feature type="transmembrane region" description="Helical" evidence="8">
    <location>
        <begin position="322"/>
        <end position="355"/>
    </location>
</feature>
<dbReference type="HOGENOM" id="CLU_793165_0_0_1"/>
<evidence type="ECO:0008006" key="11">
    <source>
        <dbReference type="Google" id="ProtNLM"/>
    </source>
</evidence>
<dbReference type="Proteomes" id="UP000026962">
    <property type="component" value="Chromosome 5"/>
</dbReference>
<dbReference type="AlphaFoldDB" id="A0A0E0L3Q6"/>
<reference evidence="9" key="1">
    <citation type="submission" date="2015-04" db="UniProtKB">
        <authorList>
            <consortium name="EnsemblPlants"/>
        </authorList>
    </citation>
    <scope>IDENTIFICATION</scope>
</reference>
<accession>A0A0E0L3Q6</accession>
<dbReference type="Pfam" id="PF03208">
    <property type="entry name" value="PRA1"/>
    <property type="match status" value="2"/>
</dbReference>
<evidence type="ECO:0000256" key="3">
    <source>
        <dbReference type="ARBA" id="ARBA00006483"/>
    </source>
</evidence>